<feature type="region of interest" description="Disordered" evidence="11">
    <location>
        <begin position="334"/>
        <end position="370"/>
    </location>
</feature>
<reference evidence="14" key="1">
    <citation type="submission" date="2020-01" db="EMBL/GenBank/DDBJ databases">
        <authorList>
            <consortium name="DOE Joint Genome Institute"/>
            <person name="Haridas S."/>
            <person name="Albert R."/>
            <person name="Binder M."/>
            <person name="Bloem J."/>
            <person name="Labutti K."/>
            <person name="Salamov A."/>
            <person name="Andreopoulos B."/>
            <person name="Baker S.E."/>
            <person name="Barry K."/>
            <person name="Bills G."/>
            <person name="Bluhm B.H."/>
            <person name="Cannon C."/>
            <person name="Castanera R."/>
            <person name="Culley D.E."/>
            <person name="Daum C."/>
            <person name="Ezra D."/>
            <person name="Gonzalez J.B."/>
            <person name="Henrissat B."/>
            <person name="Kuo A."/>
            <person name="Liang C."/>
            <person name="Lipzen A."/>
            <person name="Lutzoni F."/>
            <person name="Magnuson J."/>
            <person name="Mondo S."/>
            <person name="Nolan M."/>
            <person name="Ohm R."/>
            <person name="Pangilinan J."/>
            <person name="Park H.-J."/>
            <person name="Ramirez L."/>
            <person name="Alfaro M."/>
            <person name="Sun H."/>
            <person name="Tritt A."/>
            <person name="Yoshinaga Y."/>
            <person name="Zwiers L.-H."/>
            <person name="Turgeon B.G."/>
            <person name="Goodwin S.B."/>
            <person name="Spatafora J.W."/>
            <person name="Crous P.W."/>
            <person name="Grigoriev I.V."/>
        </authorList>
    </citation>
    <scope>NUCLEOTIDE SEQUENCE</scope>
    <source>
        <strain evidence="14">CBS 342.82</strain>
    </source>
</reference>
<dbReference type="Gene3D" id="3.40.50.150">
    <property type="entry name" value="Vaccinia Virus protein VP39"/>
    <property type="match status" value="1"/>
</dbReference>
<accession>A0A6J3MDT7</accession>
<feature type="binding site" evidence="10">
    <location>
        <begin position="283"/>
        <end position="284"/>
    </location>
    <ligand>
        <name>S-adenosyl-L-methionine</name>
        <dbReference type="ChEBI" id="CHEBI:59789"/>
    </ligand>
</feature>
<evidence type="ECO:0000256" key="3">
    <source>
        <dbReference type="ARBA" id="ARBA00022603"/>
    </source>
</evidence>
<dbReference type="Pfam" id="PF02475">
    <property type="entry name" value="TRM5-TYW2_MTfase"/>
    <property type="match status" value="1"/>
</dbReference>
<evidence type="ECO:0000256" key="5">
    <source>
        <dbReference type="ARBA" id="ARBA00022691"/>
    </source>
</evidence>
<keyword evidence="5 10" id="KW-0949">S-adenosyl-L-methionine</keyword>
<name>A0A6J3MDT7_9PEZI</name>
<comment type="function">
    <text evidence="10">Specifically methylates the N1 position of guanosine-37 in various cytoplasmic and mitochondrial tRNAs. Methylation is not dependent on the nature of the nucleoside 5' of the target nucleoside. This is the first step in the biosynthesis of wybutosine (yW), a modified base adjacent to the anticodon of tRNAs and required for accurate decoding.</text>
</comment>
<dbReference type="InterPro" id="IPR030382">
    <property type="entry name" value="MeTrfase_TRM5/TYW2"/>
</dbReference>
<evidence type="ECO:0000313" key="13">
    <source>
        <dbReference type="Proteomes" id="UP000504637"/>
    </source>
</evidence>
<dbReference type="InterPro" id="IPR029063">
    <property type="entry name" value="SAM-dependent_MTases_sf"/>
</dbReference>
<keyword evidence="3 10" id="KW-0489">Methyltransferase</keyword>
<keyword evidence="2 10" id="KW-0963">Cytoplasm</keyword>
<reference evidence="14" key="2">
    <citation type="submission" date="2020-04" db="EMBL/GenBank/DDBJ databases">
        <authorList>
            <consortium name="NCBI Genome Project"/>
        </authorList>
    </citation>
    <scope>NUCLEOTIDE SEQUENCE</scope>
    <source>
        <strain evidence="14">CBS 342.82</strain>
    </source>
</reference>
<dbReference type="HAMAP" id="MF_03152">
    <property type="entry name" value="TRM5"/>
    <property type="match status" value="1"/>
</dbReference>
<dbReference type="GO" id="GO:0052906">
    <property type="term" value="F:tRNA (guanine(37)-N1)-methyltransferase activity"/>
    <property type="evidence" value="ECO:0007669"/>
    <property type="project" value="UniProtKB-UniRule"/>
</dbReference>
<keyword evidence="6 10" id="KW-0819">tRNA processing</keyword>
<dbReference type="Gene3D" id="3.30.300.110">
    <property type="entry name" value="Met-10+ protein-like domains"/>
    <property type="match status" value="1"/>
</dbReference>
<feature type="binding site" evidence="10">
    <location>
        <begin position="311"/>
        <end position="312"/>
    </location>
    <ligand>
        <name>S-adenosyl-L-methionine</name>
        <dbReference type="ChEBI" id="CHEBI:59789"/>
    </ligand>
</feature>
<feature type="binding site" evidence="10">
    <location>
        <position position="384"/>
    </location>
    <ligand>
        <name>S-adenosyl-L-methionine</name>
        <dbReference type="ChEBI" id="CHEBI:59789"/>
    </ligand>
</feature>
<proteinExistence type="inferred from homology"/>
<evidence type="ECO:0000256" key="8">
    <source>
        <dbReference type="ARBA" id="ARBA00023242"/>
    </source>
</evidence>
<keyword evidence="4 10" id="KW-0808">Transferase</keyword>
<keyword evidence="13" id="KW-1185">Reference proteome</keyword>
<evidence type="ECO:0000313" key="14">
    <source>
        <dbReference type="RefSeq" id="XP_033462805.1"/>
    </source>
</evidence>
<organism evidence="14">
    <name type="scientific">Dissoconium aciculare CBS 342.82</name>
    <dbReference type="NCBI Taxonomy" id="1314786"/>
    <lineage>
        <taxon>Eukaryota</taxon>
        <taxon>Fungi</taxon>
        <taxon>Dikarya</taxon>
        <taxon>Ascomycota</taxon>
        <taxon>Pezizomycotina</taxon>
        <taxon>Dothideomycetes</taxon>
        <taxon>Dothideomycetidae</taxon>
        <taxon>Mycosphaerellales</taxon>
        <taxon>Dissoconiaceae</taxon>
        <taxon>Dissoconium</taxon>
    </lineage>
</organism>
<dbReference type="FunFam" id="3.30.300.110:FF:000001">
    <property type="entry name" value="tRNA (guanine(37)-N1)-methyltransferase"/>
    <property type="match status" value="1"/>
</dbReference>
<comment type="similarity">
    <text evidence="10">Belongs to the TRM5 / TYW2 family.</text>
</comment>
<comment type="subunit">
    <text evidence="10">Monomer.</text>
</comment>
<dbReference type="SUPFAM" id="SSF53335">
    <property type="entry name" value="S-adenosyl-L-methionine-dependent methyltransferases"/>
    <property type="match status" value="1"/>
</dbReference>
<dbReference type="GO" id="GO:0005634">
    <property type="term" value="C:nucleus"/>
    <property type="evidence" value="ECO:0007669"/>
    <property type="project" value="UniProtKB-SubCell"/>
</dbReference>
<comment type="similarity">
    <text evidence="1">Belongs to the class I-like SAM-binding methyltransferase superfamily. TRM5/TYW2 family.</text>
</comment>
<dbReference type="EC" id="2.1.1.228" evidence="10"/>
<evidence type="ECO:0000256" key="7">
    <source>
        <dbReference type="ARBA" id="ARBA00023128"/>
    </source>
</evidence>
<comment type="subcellular location">
    <subcellularLocation>
        <location evidence="10">Mitochondrion matrix</location>
    </subcellularLocation>
    <subcellularLocation>
        <location evidence="10">Nucleus</location>
    </subcellularLocation>
    <subcellularLocation>
        <location evidence="10">Cytoplasm</location>
    </subcellularLocation>
    <text evidence="10">Predominantly in the mitochondria and in the nucleus.</text>
</comment>
<reference evidence="14" key="3">
    <citation type="submission" date="2025-08" db="UniProtKB">
        <authorList>
            <consortium name="RefSeq"/>
        </authorList>
    </citation>
    <scope>IDENTIFICATION</scope>
    <source>
        <strain evidence="14">CBS 342.82</strain>
    </source>
</reference>
<evidence type="ECO:0000256" key="6">
    <source>
        <dbReference type="ARBA" id="ARBA00022694"/>
    </source>
</evidence>
<keyword evidence="7 10" id="KW-0496">Mitochondrion</keyword>
<feature type="binding site" evidence="10">
    <location>
        <position position="245"/>
    </location>
    <ligand>
        <name>S-adenosyl-L-methionine</name>
        <dbReference type="ChEBI" id="CHEBI:59789"/>
    </ligand>
</feature>
<dbReference type="PANTHER" id="PTHR23245">
    <property type="entry name" value="TRNA METHYLTRANSFERASE"/>
    <property type="match status" value="1"/>
</dbReference>
<dbReference type="GO" id="GO:0002939">
    <property type="term" value="P:tRNA N1-guanine methylation"/>
    <property type="evidence" value="ECO:0007669"/>
    <property type="project" value="TreeGrafter"/>
</dbReference>
<comment type="catalytic activity">
    <reaction evidence="9 10">
        <text>guanosine(37) in tRNA + S-adenosyl-L-methionine = N(1)-methylguanosine(37) in tRNA + S-adenosyl-L-homocysteine + H(+)</text>
        <dbReference type="Rhea" id="RHEA:36899"/>
        <dbReference type="Rhea" id="RHEA-COMP:10145"/>
        <dbReference type="Rhea" id="RHEA-COMP:10147"/>
        <dbReference type="ChEBI" id="CHEBI:15378"/>
        <dbReference type="ChEBI" id="CHEBI:57856"/>
        <dbReference type="ChEBI" id="CHEBI:59789"/>
        <dbReference type="ChEBI" id="CHEBI:73542"/>
        <dbReference type="ChEBI" id="CHEBI:74269"/>
        <dbReference type="EC" id="2.1.1.228"/>
    </reaction>
</comment>
<feature type="domain" description="SAM-dependent methyltransferase TRM5/TYW2-type" evidence="12">
    <location>
        <begin position="154"/>
        <end position="485"/>
    </location>
</feature>
<dbReference type="OrthoDB" id="408788at2759"/>
<evidence type="ECO:0000256" key="1">
    <source>
        <dbReference type="ARBA" id="ARBA00009775"/>
    </source>
</evidence>
<dbReference type="AlphaFoldDB" id="A0A6J3MDT7"/>
<dbReference type="Pfam" id="PF25133">
    <property type="entry name" value="TYW2_N_2"/>
    <property type="match status" value="1"/>
</dbReference>
<dbReference type="InterPro" id="IPR025792">
    <property type="entry name" value="tRNA_Gua_MeTrfase_euk"/>
</dbReference>
<dbReference type="GO" id="GO:0070901">
    <property type="term" value="P:mitochondrial tRNA methylation"/>
    <property type="evidence" value="ECO:0007669"/>
    <property type="project" value="UniProtKB-ARBA"/>
</dbReference>
<evidence type="ECO:0000256" key="4">
    <source>
        <dbReference type="ARBA" id="ARBA00022679"/>
    </source>
</evidence>
<evidence type="ECO:0000256" key="10">
    <source>
        <dbReference type="HAMAP-Rule" id="MF_03152"/>
    </source>
</evidence>
<dbReference type="Proteomes" id="UP000504637">
    <property type="component" value="Unplaced"/>
</dbReference>
<dbReference type="PANTHER" id="PTHR23245:SF36">
    <property type="entry name" value="TRNA (GUANINE(37)-N1)-METHYLTRANSFERASE"/>
    <property type="match status" value="1"/>
</dbReference>
<evidence type="ECO:0000256" key="9">
    <source>
        <dbReference type="ARBA" id="ARBA00047783"/>
    </source>
</evidence>
<evidence type="ECO:0000259" key="12">
    <source>
        <dbReference type="PROSITE" id="PS51684"/>
    </source>
</evidence>
<dbReference type="PROSITE" id="PS51684">
    <property type="entry name" value="SAM_MT_TRM5_TYW2"/>
    <property type="match status" value="1"/>
</dbReference>
<sequence length="495" mass="56639">MADDMWKTPANRSMRVLDRSLFRKDVNLKAARIFENKDISRCAKALEKSKDSLHLTRFMPVRPDPDPELVKLGRRCIILRPEFKEEVSEPSSPDTGSHSRTPWPYSATLNELVEQKVISIIPFQLQIEYKDWTYHEIISAILPEDDQDEIPCGFSQVGHVAHLNLREKYLKYKTLIAQVLMDKNASVRTVINKIDDVGEESEFRTFKYEVLAGPDDMKVCVSEENCIFEFDYSKVYWNTRLNTEHRRLVATFNEGDAVCDVMAGIGPFAVPAGKRRVFVHANDLNPDSHASMAEAVARNKVGEFVFPHCEDGKKFIPNSIVRLIQQPTYQVVLSEKTKKASRRDTKKDNDNNNKDARKRSPTPPRSPPTKILVQPRLFAHFVMNLPASAITFLPSFIGSYNVPEIHSLRSTQPEEFHLPQIHVYCFSTKSEDNIAEGFKICEEISRQLQFEVKPGKISEGGVEIYDVRDVAPNKRMFCASFRLPEAVAFREQKSE</sequence>
<dbReference type="InterPro" id="IPR056744">
    <property type="entry name" value="TRM5/TYW2-like_N"/>
</dbReference>
<gene>
    <name evidence="10" type="primary">TRM5</name>
    <name evidence="14" type="ORF">K489DRAFT_313220</name>
</gene>
<feature type="compositionally biased region" description="Basic and acidic residues" evidence="11">
    <location>
        <begin position="335"/>
        <end position="355"/>
    </location>
</feature>
<dbReference type="RefSeq" id="XP_033462805.1">
    <property type="nucleotide sequence ID" value="XM_033600924.1"/>
</dbReference>
<protein>
    <recommendedName>
        <fullName evidence="10">tRNA (guanine(37)-N1)-methyltransferase</fullName>
        <ecNumber evidence="10">2.1.1.228</ecNumber>
    </recommendedName>
    <alternativeName>
        <fullName evidence="10">M1G-methyltransferase</fullName>
    </alternativeName>
    <alternativeName>
        <fullName evidence="10">tRNA [GM37] methyltransferase</fullName>
    </alternativeName>
    <alternativeName>
        <fullName evidence="10">tRNA methyltransferase 5</fullName>
    </alternativeName>
</protein>
<keyword evidence="8 10" id="KW-0539">Nucleus</keyword>
<evidence type="ECO:0000256" key="11">
    <source>
        <dbReference type="SAM" id="MobiDB-lite"/>
    </source>
</evidence>
<dbReference type="InterPro" id="IPR056743">
    <property type="entry name" value="TRM5-TYW2-like_MTfase"/>
</dbReference>
<dbReference type="GO" id="GO:0005759">
    <property type="term" value="C:mitochondrial matrix"/>
    <property type="evidence" value="ECO:0007669"/>
    <property type="project" value="UniProtKB-SubCell"/>
</dbReference>
<evidence type="ECO:0000256" key="2">
    <source>
        <dbReference type="ARBA" id="ARBA00022490"/>
    </source>
</evidence>